<protein>
    <recommendedName>
        <fullName evidence="3">Tetratricopeptide repeat protein</fullName>
    </recommendedName>
</protein>
<evidence type="ECO:0000313" key="1">
    <source>
        <dbReference type="EMBL" id="CAG9322211.1"/>
    </source>
</evidence>
<dbReference type="EMBL" id="CAJZBQ010000030">
    <property type="protein sequence ID" value="CAG9322211.1"/>
    <property type="molecule type" value="Genomic_DNA"/>
</dbReference>
<sequence length="269" mass="31528">MKSYPFTSPKLRSQRILTHLCKGFILSGKYKEGIESLSYLLPLLDKKSPNSEILELIEILIENRYFENEISDISRKLSDPEDSMIIRVLRNLKTGNYEEAQNIIKPSSYENWFINSAKSQAIWACLCMILEENAIELALKAYELDPIPIYALLLAEAYARAEQLDKAKEIFERVINRSNDPKMIFYYYNRVCRDPILLPYLHERDPRNESLTLEYMEFLLANHNINEAIRVGVRHVEYLGNSVRVRSLIQEIQGRMVIKNQEYDEKVQI</sequence>
<dbReference type="InterPro" id="IPR011990">
    <property type="entry name" value="TPR-like_helical_dom_sf"/>
</dbReference>
<evidence type="ECO:0008006" key="3">
    <source>
        <dbReference type="Google" id="ProtNLM"/>
    </source>
</evidence>
<comment type="caution">
    <text evidence="1">The sequence shown here is derived from an EMBL/GenBank/DDBJ whole genome shotgun (WGS) entry which is preliminary data.</text>
</comment>
<proteinExistence type="predicted"/>
<accession>A0AAU9JAG4</accession>
<reference evidence="1" key="1">
    <citation type="submission" date="2021-09" db="EMBL/GenBank/DDBJ databases">
        <authorList>
            <consortium name="AG Swart"/>
            <person name="Singh M."/>
            <person name="Singh A."/>
            <person name="Seah K."/>
            <person name="Emmerich C."/>
        </authorList>
    </citation>
    <scope>NUCLEOTIDE SEQUENCE</scope>
    <source>
        <strain evidence="1">ATCC30299</strain>
    </source>
</reference>
<dbReference type="AlphaFoldDB" id="A0AAU9JAG4"/>
<evidence type="ECO:0000313" key="2">
    <source>
        <dbReference type="Proteomes" id="UP001162131"/>
    </source>
</evidence>
<dbReference type="Proteomes" id="UP001162131">
    <property type="component" value="Unassembled WGS sequence"/>
</dbReference>
<name>A0AAU9JAG4_9CILI</name>
<dbReference type="Gene3D" id="1.25.40.10">
    <property type="entry name" value="Tetratricopeptide repeat domain"/>
    <property type="match status" value="1"/>
</dbReference>
<dbReference type="SUPFAM" id="SSF48452">
    <property type="entry name" value="TPR-like"/>
    <property type="match status" value="1"/>
</dbReference>
<organism evidence="1 2">
    <name type="scientific">Blepharisma stoltei</name>
    <dbReference type="NCBI Taxonomy" id="1481888"/>
    <lineage>
        <taxon>Eukaryota</taxon>
        <taxon>Sar</taxon>
        <taxon>Alveolata</taxon>
        <taxon>Ciliophora</taxon>
        <taxon>Postciliodesmatophora</taxon>
        <taxon>Heterotrichea</taxon>
        <taxon>Heterotrichida</taxon>
        <taxon>Blepharismidae</taxon>
        <taxon>Blepharisma</taxon>
    </lineage>
</organism>
<keyword evidence="2" id="KW-1185">Reference proteome</keyword>
<gene>
    <name evidence="1" type="ORF">BSTOLATCC_MIC30586</name>
</gene>